<dbReference type="Proteomes" id="UP000266861">
    <property type="component" value="Unassembled WGS sequence"/>
</dbReference>
<dbReference type="OrthoDB" id="341259at2759"/>
<dbReference type="InterPro" id="IPR002110">
    <property type="entry name" value="Ankyrin_rpt"/>
</dbReference>
<dbReference type="Gene3D" id="1.25.40.20">
    <property type="entry name" value="Ankyrin repeat-containing domain"/>
    <property type="match status" value="2"/>
</dbReference>
<evidence type="ECO:0000313" key="4">
    <source>
        <dbReference type="EMBL" id="RHZ64541.1"/>
    </source>
</evidence>
<feature type="repeat" description="ANK" evidence="3">
    <location>
        <begin position="141"/>
        <end position="173"/>
    </location>
</feature>
<evidence type="ECO:0000313" key="5">
    <source>
        <dbReference type="Proteomes" id="UP000266861"/>
    </source>
</evidence>
<dbReference type="STRING" id="1348612.A0A397HN08"/>
<keyword evidence="1" id="KW-0677">Repeat</keyword>
<accession>A0A397HN08</accession>
<dbReference type="Pfam" id="PF12796">
    <property type="entry name" value="Ank_2"/>
    <property type="match status" value="2"/>
</dbReference>
<feature type="repeat" description="ANK" evidence="3">
    <location>
        <begin position="107"/>
        <end position="140"/>
    </location>
</feature>
<dbReference type="SUPFAM" id="SSF48403">
    <property type="entry name" value="Ankyrin repeat"/>
    <property type="match status" value="1"/>
</dbReference>
<evidence type="ECO:0000256" key="2">
    <source>
        <dbReference type="ARBA" id="ARBA00023043"/>
    </source>
</evidence>
<proteinExistence type="predicted"/>
<organism evidence="4 5">
    <name type="scientific">Diversispora epigaea</name>
    <dbReference type="NCBI Taxonomy" id="1348612"/>
    <lineage>
        <taxon>Eukaryota</taxon>
        <taxon>Fungi</taxon>
        <taxon>Fungi incertae sedis</taxon>
        <taxon>Mucoromycota</taxon>
        <taxon>Glomeromycotina</taxon>
        <taxon>Glomeromycetes</taxon>
        <taxon>Diversisporales</taxon>
        <taxon>Diversisporaceae</taxon>
        <taxon>Diversispora</taxon>
    </lineage>
</organism>
<evidence type="ECO:0000256" key="1">
    <source>
        <dbReference type="ARBA" id="ARBA00022737"/>
    </source>
</evidence>
<protein>
    <submittedName>
        <fullName evidence="4">Uncharacterized protein</fullName>
    </submittedName>
</protein>
<dbReference type="InterPro" id="IPR036770">
    <property type="entry name" value="Ankyrin_rpt-contain_sf"/>
</dbReference>
<evidence type="ECO:0000256" key="3">
    <source>
        <dbReference type="PROSITE-ProRule" id="PRU00023"/>
    </source>
</evidence>
<dbReference type="EMBL" id="PQFF01000295">
    <property type="protein sequence ID" value="RHZ64541.1"/>
    <property type="molecule type" value="Genomic_DNA"/>
</dbReference>
<gene>
    <name evidence="4" type="ORF">Glove_323g14</name>
</gene>
<dbReference type="PROSITE" id="PS50088">
    <property type="entry name" value="ANK_REPEAT"/>
    <property type="match status" value="2"/>
</dbReference>
<dbReference type="PANTHER" id="PTHR24171">
    <property type="entry name" value="ANKYRIN REPEAT DOMAIN-CONTAINING PROTEIN 39-RELATED"/>
    <property type="match status" value="1"/>
</dbReference>
<dbReference type="PROSITE" id="PS50297">
    <property type="entry name" value="ANK_REP_REGION"/>
    <property type="match status" value="2"/>
</dbReference>
<dbReference type="AlphaFoldDB" id="A0A397HN08"/>
<keyword evidence="2 3" id="KW-0040">ANK repeat</keyword>
<reference evidence="4 5" key="1">
    <citation type="submission" date="2018-08" db="EMBL/GenBank/DDBJ databases">
        <title>Genome and evolution of the arbuscular mycorrhizal fungus Diversispora epigaea (formerly Glomus versiforme) and its bacterial endosymbionts.</title>
        <authorList>
            <person name="Sun X."/>
            <person name="Fei Z."/>
            <person name="Harrison M."/>
        </authorList>
    </citation>
    <scope>NUCLEOTIDE SEQUENCE [LARGE SCALE GENOMIC DNA]</scope>
    <source>
        <strain evidence="4 5">IT104</strain>
    </source>
</reference>
<comment type="caution">
    <text evidence="4">The sequence shown here is derived from an EMBL/GenBank/DDBJ whole genome shotgun (WGS) entry which is preliminary data.</text>
</comment>
<keyword evidence="5" id="KW-1185">Reference proteome</keyword>
<dbReference type="SMART" id="SM00248">
    <property type="entry name" value="ANK"/>
    <property type="match status" value="4"/>
</dbReference>
<name>A0A397HN08_9GLOM</name>
<sequence length="293" mass="33382">MTIEDPRFRLRRAACEGNLHLIKQLSSKIDIQNPDPKNGWTTLMYATKHGFEFLIEFLIQNGHEDFELSRDFENNTTLMIAAQYNHIKIMRIYLTHFPSSINMVNKKGQTALIYACKYGHLESINFLLEYGGADINQTDAEGNTTLHYAAAWDRYQAVTLLIERGCQFAVKNNAGWTALDYSYSMELKAHLQECARTQYEEKKKYKKRNQHLKIKVDSLITLDSVPLISSTRSATLPSGTAYYGVYGNNGENVNNGGGNCEGENRELSSSIPNDSLSPNYNFNLVRRKESLPW</sequence>